<dbReference type="OMA" id="TDWWGRA"/>
<dbReference type="PROSITE" id="PS51210">
    <property type="entry name" value="PLA2C"/>
    <property type="match status" value="1"/>
</dbReference>
<evidence type="ECO:0000256" key="4">
    <source>
        <dbReference type="ARBA" id="ARBA00022801"/>
    </source>
</evidence>
<evidence type="ECO:0000259" key="11">
    <source>
        <dbReference type="PROSITE" id="PS51210"/>
    </source>
</evidence>
<dbReference type="STRING" id="212818.A0A0D1ZJQ9"/>
<comment type="catalytic activity">
    <reaction evidence="8 10">
        <text>a 1-acyl-sn-glycero-3-phosphocholine + H2O = sn-glycerol 3-phosphocholine + a fatty acid + H(+)</text>
        <dbReference type="Rhea" id="RHEA:15177"/>
        <dbReference type="ChEBI" id="CHEBI:15377"/>
        <dbReference type="ChEBI" id="CHEBI:15378"/>
        <dbReference type="ChEBI" id="CHEBI:16870"/>
        <dbReference type="ChEBI" id="CHEBI:28868"/>
        <dbReference type="ChEBI" id="CHEBI:58168"/>
        <dbReference type="EC" id="3.1.1.5"/>
    </reaction>
</comment>
<dbReference type="HOGENOM" id="CLU_014602_0_0_1"/>
<feature type="domain" description="PLA2c" evidence="11">
    <location>
        <begin position="60"/>
        <end position="607"/>
    </location>
</feature>
<dbReference type="GO" id="GO:0005783">
    <property type="term" value="C:endoplasmic reticulum"/>
    <property type="evidence" value="ECO:0007669"/>
    <property type="project" value="TreeGrafter"/>
</dbReference>
<sequence length="650" mass="69638">MVESPSFPFPLFLFLRLTLFPPPAYAISPEEAYLEALIAARNVPRALPNSPNGYTPTFLDCPADLPSVRSAAELSPNETSWLATRRNNTIQPMRTFLDRLNIPDFDAASYIDSVANNASALPNIGIAVSGGGWRALLNGAGVLKAFDSRTENTTGSGQLGGLLQSATYLSGLSGGGWLVGSIFVNNFTTVEALQADDTGSVWEFGNSVLSGPSTRGIQVLNTAQYYSSLASDVRGKDRAGFDTSLTDIWGRALSFQLINATDGGPAYTWSSIALTEAFQNGDTPFPIIIADARAPGETLIPGNTTVYEFNAFEMGSWDPTSYGFIPTQYLGTNFTAGDIVDDDRCVVGFDNAGYIMGTSSSLFNQFLLNLNGTDIPESLRNILAEFLTSLSADNNDIADYTPNPFYRYNPATNPSANSTRLTLVDGGEDLQNIPLHPLIQPNRNVDVIFAIDSSADTIYNWPNATALVATYQRSLADVANGTAFPSIPDQNTIVNLGLNTHPTFFGCNTSNITNGALVPLVVYIPNSPYVTFSNMSTFSLETNNTYRDAIILNGMNVATMANGTVDDTWATCVGCAILSRSLERTDTQVPEACTQCFNRFCWNGTLDSSEPPPYEPVPVSGEINIENRATTLSVGWAAAAVAAAVAISSI</sequence>
<keyword evidence="7" id="KW-0325">Glycoprotein</keyword>
<gene>
    <name evidence="12" type="ORF">PV10_01973</name>
</gene>
<dbReference type="GO" id="GO:0004623">
    <property type="term" value="F:phospholipase A2 activity"/>
    <property type="evidence" value="ECO:0007669"/>
    <property type="project" value="TreeGrafter"/>
</dbReference>
<keyword evidence="13" id="KW-1185">Reference proteome</keyword>
<dbReference type="Gene3D" id="3.40.1090.10">
    <property type="entry name" value="Cytosolic phospholipase A2 catalytic domain"/>
    <property type="match status" value="1"/>
</dbReference>
<accession>A0A0D1ZJQ9</accession>
<dbReference type="EMBL" id="KN847521">
    <property type="protein sequence ID" value="KIV94184.1"/>
    <property type="molecule type" value="Genomic_DNA"/>
</dbReference>
<dbReference type="PANTHER" id="PTHR10728">
    <property type="entry name" value="CYTOSOLIC PHOSPHOLIPASE A2"/>
    <property type="match status" value="1"/>
</dbReference>
<dbReference type="GO" id="GO:0005829">
    <property type="term" value="C:cytosol"/>
    <property type="evidence" value="ECO:0007669"/>
    <property type="project" value="TreeGrafter"/>
</dbReference>
<dbReference type="PANTHER" id="PTHR10728:SF33">
    <property type="entry name" value="LYSOPHOSPHOLIPASE 1-RELATED"/>
    <property type="match status" value="1"/>
</dbReference>
<dbReference type="EC" id="3.1.1.5" evidence="2 10"/>
<dbReference type="SUPFAM" id="SSF52151">
    <property type="entry name" value="FabD/lysophospholipase-like"/>
    <property type="match status" value="1"/>
</dbReference>
<evidence type="ECO:0000256" key="2">
    <source>
        <dbReference type="ARBA" id="ARBA00013274"/>
    </source>
</evidence>
<evidence type="ECO:0000256" key="9">
    <source>
        <dbReference type="PROSITE-ProRule" id="PRU00555"/>
    </source>
</evidence>
<dbReference type="Pfam" id="PF01735">
    <property type="entry name" value="PLA2_B"/>
    <property type="match status" value="1"/>
</dbReference>
<evidence type="ECO:0000256" key="8">
    <source>
        <dbReference type="ARBA" id="ARBA00049531"/>
    </source>
</evidence>
<evidence type="ECO:0000256" key="6">
    <source>
        <dbReference type="ARBA" id="ARBA00023098"/>
    </source>
</evidence>
<evidence type="ECO:0000256" key="5">
    <source>
        <dbReference type="ARBA" id="ARBA00022963"/>
    </source>
</evidence>
<evidence type="ECO:0000256" key="10">
    <source>
        <dbReference type="RuleBase" id="RU362103"/>
    </source>
</evidence>
<dbReference type="SMART" id="SM00022">
    <property type="entry name" value="PLAc"/>
    <property type="match status" value="1"/>
</dbReference>
<dbReference type="AlphaFoldDB" id="A0A0D1ZJQ9"/>
<name>A0A0D1ZJQ9_EXOME</name>
<dbReference type="GO" id="GO:0046475">
    <property type="term" value="P:glycerophospholipid catabolic process"/>
    <property type="evidence" value="ECO:0007669"/>
    <property type="project" value="TreeGrafter"/>
</dbReference>
<organism evidence="12 13">
    <name type="scientific">Exophiala mesophila</name>
    <name type="common">Black yeast-like fungus</name>
    <dbReference type="NCBI Taxonomy" id="212818"/>
    <lineage>
        <taxon>Eukaryota</taxon>
        <taxon>Fungi</taxon>
        <taxon>Dikarya</taxon>
        <taxon>Ascomycota</taxon>
        <taxon>Pezizomycotina</taxon>
        <taxon>Eurotiomycetes</taxon>
        <taxon>Chaetothyriomycetidae</taxon>
        <taxon>Chaetothyriales</taxon>
        <taxon>Herpotrichiellaceae</taxon>
        <taxon>Exophiala</taxon>
    </lineage>
</organism>
<dbReference type="Proteomes" id="UP000054302">
    <property type="component" value="Unassembled WGS sequence"/>
</dbReference>
<dbReference type="InterPro" id="IPR016035">
    <property type="entry name" value="Acyl_Trfase/lysoPLipase"/>
</dbReference>
<feature type="signal peptide" evidence="10">
    <location>
        <begin position="1"/>
        <end position="26"/>
    </location>
</feature>
<dbReference type="VEuPathDB" id="FungiDB:PV10_01973"/>
<keyword evidence="6 9" id="KW-0443">Lipid metabolism</keyword>
<evidence type="ECO:0000256" key="3">
    <source>
        <dbReference type="ARBA" id="ARBA00022729"/>
    </source>
</evidence>
<dbReference type="FunFam" id="3.40.1090.10:FF:000010">
    <property type="entry name" value="Lysophospholipase"/>
    <property type="match status" value="1"/>
</dbReference>
<evidence type="ECO:0000256" key="1">
    <source>
        <dbReference type="ARBA" id="ARBA00008780"/>
    </source>
</evidence>
<reference evidence="12 13" key="1">
    <citation type="submission" date="2015-01" db="EMBL/GenBank/DDBJ databases">
        <title>The Genome Sequence of Exophiala mesophila CBS40295.</title>
        <authorList>
            <consortium name="The Broad Institute Genomics Platform"/>
            <person name="Cuomo C."/>
            <person name="de Hoog S."/>
            <person name="Gorbushina A."/>
            <person name="Stielow B."/>
            <person name="Teixiera M."/>
            <person name="Abouelleil A."/>
            <person name="Chapman S.B."/>
            <person name="Priest M."/>
            <person name="Young S.K."/>
            <person name="Wortman J."/>
            <person name="Nusbaum C."/>
            <person name="Birren B."/>
        </authorList>
    </citation>
    <scope>NUCLEOTIDE SEQUENCE [LARGE SCALE GENOMIC DNA]</scope>
    <source>
        <strain evidence="12 13">CBS 40295</strain>
    </source>
</reference>
<keyword evidence="5 9" id="KW-0442">Lipid degradation</keyword>
<dbReference type="InterPro" id="IPR002642">
    <property type="entry name" value="LysoPLipase_cat_dom"/>
</dbReference>
<dbReference type="GeneID" id="27319818"/>
<comment type="similarity">
    <text evidence="1 10">Belongs to the lysophospholipase family.</text>
</comment>
<dbReference type="OrthoDB" id="4084751at2759"/>
<dbReference type="GO" id="GO:0004622">
    <property type="term" value="F:phosphatidylcholine lysophospholipase activity"/>
    <property type="evidence" value="ECO:0007669"/>
    <property type="project" value="UniProtKB-EC"/>
</dbReference>
<evidence type="ECO:0000313" key="12">
    <source>
        <dbReference type="EMBL" id="KIV94184.1"/>
    </source>
</evidence>
<feature type="chain" id="PRO_5005112793" description="Lysophospholipase" evidence="10">
    <location>
        <begin position="27"/>
        <end position="650"/>
    </location>
</feature>
<proteinExistence type="inferred from homology"/>
<keyword evidence="3 10" id="KW-0732">Signal</keyword>
<evidence type="ECO:0000313" key="13">
    <source>
        <dbReference type="Proteomes" id="UP000054302"/>
    </source>
</evidence>
<protein>
    <recommendedName>
        <fullName evidence="2 10">Lysophospholipase</fullName>
        <ecNumber evidence="2 10">3.1.1.5</ecNumber>
    </recommendedName>
</protein>
<evidence type="ECO:0000256" key="7">
    <source>
        <dbReference type="ARBA" id="ARBA00023180"/>
    </source>
</evidence>
<dbReference type="RefSeq" id="XP_016225758.1">
    <property type="nucleotide sequence ID" value="XM_016366240.1"/>
</dbReference>
<keyword evidence="4 9" id="KW-0378">Hydrolase</keyword>